<dbReference type="RefSeq" id="WP_191252933.1">
    <property type="nucleotide sequence ID" value="NZ_BNCI01000002.1"/>
</dbReference>
<accession>A0A919AWM1</accession>
<sequence>MIRKTGVREIPFGDVPETGAVIKVAKGIFWARIPLPWSLDHINVYLIEEENGWTVIDTGSQGKRGCEAWELLEENVLKGRPITRVIATHMHPDHLGLAGWLVDKYGAEFCMTQAEYLLAQVLWLESDGEFPQHELDFFFSGGVDRQVEAMIRSHGTGHFKRGVHRLPPVYTRLREGAILSMGGRSWQVIIGSGHSPEHACLYCLDEPIFISGDQVLPEITSNVSVHARDPHANPLAQWINTKNRLLQIPGDPLVLPAHGPVFKGLQSRVSAVIEGHFERLDKLHNSLKEEWHTPIETFKYLFRRKITGVDFFLALGEARAHLSLLLSLDLVEKNIVEGVEYYRSIGSYDEPSARKAIENLPEEKLVELSF</sequence>
<name>A0A919AWM1_9PROT</name>
<dbReference type="InterPro" id="IPR036866">
    <property type="entry name" value="RibonucZ/Hydroxyglut_hydro"/>
</dbReference>
<gene>
    <name evidence="2" type="ORF">GCM10017044_22030</name>
</gene>
<dbReference type="SUPFAM" id="SSF56281">
    <property type="entry name" value="Metallo-hydrolase/oxidoreductase"/>
    <property type="match status" value="1"/>
</dbReference>
<dbReference type="EMBL" id="BNCI01000002">
    <property type="protein sequence ID" value="GHF26624.1"/>
    <property type="molecule type" value="Genomic_DNA"/>
</dbReference>
<evidence type="ECO:0000313" key="3">
    <source>
        <dbReference type="Proteomes" id="UP000630923"/>
    </source>
</evidence>
<dbReference type="PANTHER" id="PTHR23131">
    <property type="entry name" value="ENDORIBONUCLEASE LACTB2"/>
    <property type="match status" value="1"/>
</dbReference>
<evidence type="ECO:0000259" key="1">
    <source>
        <dbReference type="SMART" id="SM00849"/>
    </source>
</evidence>
<dbReference type="InterPro" id="IPR050662">
    <property type="entry name" value="Sec-metab_biosynth-thioest"/>
</dbReference>
<protein>
    <submittedName>
        <fullName evidence="2">Zinc metallohydrolase glyoxalase II family protein</fullName>
    </submittedName>
</protein>
<reference evidence="2" key="2">
    <citation type="submission" date="2020-09" db="EMBL/GenBank/DDBJ databases">
        <authorList>
            <person name="Sun Q."/>
            <person name="Kim S."/>
        </authorList>
    </citation>
    <scope>NUCLEOTIDE SEQUENCE</scope>
    <source>
        <strain evidence="2">KCTC 42590</strain>
    </source>
</reference>
<evidence type="ECO:0000313" key="2">
    <source>
        <dbReference type="EMBL" id="GHF26624.1"/>
    </source>
</evidence>
<organism evidence="2 3">
    <name type="scientific">Kordiimonas sediminis</name>
    <dbReference type="NCBI Taxonomy" id="1735581"/>
    <lineage>
        <taxon>Bacteria</taxon>
        <taxon>Pseudomonadati</taxon>
        <taxon>Pseudomonadota</taxon>
        <taxon>Alphaproteobacteria</taxon>
        <taxon>Kordiimonadales</taxon>
        <taxon>Kordiimonadaceae</taxon>
        <taxon>Kordiimonas</taxon>
    </lineage>
</organism>
<reference evidence="2" key="1">
    <citation type="journal article" date="2014" name="Int. J. Syst. Evol. Microbiol.">
        <title>Complete genome sequence of Corynebacterium casei LMG S-19264T (=DSM 44701T), isolated from a smear-ripened cheese.</title>
        <authorList>
            <consortium name="US DOE Joint Genome Institute (JGI-PGF)"/>
            <person name="Walter F."/>
            <person name="Albersmeier A."/>
            <person name="Kalinowski J."/>
            <person name="Ruckert C."/>
        </authorList>
    </citation>
    <scope>NUCLEOTIDE SEQUENCE</scope>
    <source>
        <strain evidence="2">KCTC 42590</strain>
    </source>
</reference>
<dbReference type="AlphaFoldDB" id="A0A919AWM1"/>
<proteinExistence type="predicted"/>
<dbReference type="Proteomes" id="UP000630923">
    <property type="component" value="Unassembled WGS sequence"/>
</dbReference>
<dbReference type="InterPro" id="IPR001279">
    <property type="entry name" value="Metallo-B-lactamas"/>
</dbReference>
<keyword evidence="3" id="KW-1185">Reference proteome</keyword>
<feature type="domain" description="Metallo-beta-lactamase" evidence="1">
    <location>
        <begin position="41"/>
        <end position="258"/>
    </location>
</feature>
<dbReference type="Gene3D" id="3.60.15.10">
    <property type="entry name" value="Ribonuclease Z/Hydroxyacylglutathione hydrolase-like"/>
    <property type="match status" value="1"/>
</dbReference>
<comment type="caution">
    <text evidence="2">The sequence shown here is derived from an EMBL/GenBank/DDBJ whole genome shotgun (WGS) entry which is preliminary data.</text>
</comment>
<dbReference type="SMART" id="SM00849">
    <property type="entry name" value="Lactamase_B"/>
    <property type="match status" value="1"/>
</dbReference>
<dbReference type="Pfam" id="PF00753">
    <property type="entry name" value="Lactamase_B"/>
    <property type="match status" value="1"/>
</dbReference>
<dbReference type="PANTHER" id="PTHR23131:SF4">
    <property type="entry name" value="METALLO-BETA-LACTAMASE SUPERFAMILY POTEIN"/>
    <property type="match status" value="1"/>
</dbReference>